<keyword evidence="14" id="KW-1185">Reference proteome</keyword>
<evidence type="ECO:0000256" key="7">
    <source>
        <dbReference type="ARBA" id="ARBA00022989"/>
    </source>
</evidence>
<evidence type="ECO:0000256" key="10">
    <source>
        <dbReference type="SAM" id="Coils"/>
    </source>
</evidence>
<dbReference type="InterPro" id="IPR050739">
    <property type="entry name" value="MFP"/>
</dbReference>
<keyword evidence="5 9" id="KW-0997">Cell inner membrane</keyword>
<dbReference type="GO" id="GO:0005886">
    <property type="term" value="C:plasma membrane"/>
    <property type="evidence" value="ECO:0007669"/>
    <property type="project" value="UniProtKB-SubCell"/>
</dbReference>
<dbReference type="Pfam" id="PF26002">
    <property type="entry name" value="Beta-barrel_AprE"/>
    <property type="match status" value="1"/>
</dbReference>
<keyword evidence="8 9" id="KW-0472">Membrane</keyword>
<reference evidence="13 14" key="2">
    <citation type="submission" date="2020-03" db="EMBL/GenBank/DDBJ databases">
        <title>Devosia chinhatensis sp. nov., isolated from a hexachlorocyclohexane (HCH) dump site in India.</title>
        <authorList>
            <person name="Kumar M."/>
            <person name="Lal R."/>
        </authorList>
    </citation>
    <scope>NUCLEOTIDE SEQUENCE [LARGE SCALE GENOMIC DNA]</scope>
    <source>
        <strain evidence="13 14">H239</strain>
    </source>
</reference>
<dbReference type="PANTHER" id="PTHR30386:SF17">
    <property type="entry name" value="ALKALINE PROTEASE SECRETION PROTEIN APRE"/>
    <property type="match status" value="1"/>
</dbReference>
<comment type="similarity">
    <text evidence="2 9">Belongs to the membrane fusion protein (MFP) (TC 8.A.1) family.</text>
</comment>
<keyword evidence="7 9" id="KW-1133">Transmembrane helix</keyword>
<evidence type="ECO:0000313" key="14">
    <source>
        <dbReference type="Proteomes" id="UP000474802"/>
    </source>
</evidence>
<protein>
    <recommendedName>
        <fullName evidence="9">Membrane fusion protein (MFP) family protein</fullName>
    </recommendedName>
</protein>
<feature type="coiled-coil region" evidence="10">
    <location>
        <begin position="153"/>
        <end position="180"/>
    </location>
</feature>
<evidence type="ECO:0000256" key="6">
    <source>
        <dbReference type="ARBA" id="ARBA00022692"/>
    </source>
</evidence>
<feature type="transmembrane region" description="Helical" evidence="9">
    <location>
        <begin position="28"/>
        <end position="53"/>
    </location>
</feature>
<dbReference type="Gene3D" id="2.40.30.170">
    <property type="match status" value="1"/>
</dbReference>
<organism evidence="13 14">
    <name type="scientific">Devosia aurantiaca</name>
    <dbReference type="NCBI Taxonomy" id="2714858"/>
    <lineage>
        <taxon>Bacteria</taxon>
        <taxon>Pseudomonadati</taxon>
        <taxon>Pseudomonadota</taxon>
        <taxon>Alphaproteobacteria</taxon>
        <taxon>Hyphomicrobiales</taxon>
        <taxon>Devosiaceae</taxon>
        <taxon>Devosia</taxon>
    </lineage>
</organism>
<gene>
    <name evidence="13" type="ORF">G5575_12710</name>
</gene>
<dbReference type="EMBL" id="JAALFG010000002">
    <property type="protein sequence ID" value="NGP18401.1"/>
    <property type="molecule type" value="Genomic_DNA"/>
</dbReference>
<dbReference type="AlphaFoldDB" id="A0A6M1T0J1"/>
<dbReference type="PANTHER" id="PTHR30386">
    <property type="entry name" value="MEMBRANE FUSION SUBUNIT OF EMRAB-TOLC MULTIDRUG EFFLUX PUMP"/>
    <property type="match status" value="1"/>
</dbReference>
<evidence type="ECO:0000256" key="1">
    <source>
        <dbReference type="ARBA" id="ARBA00004377"/>
    </source>
</evidence>
<evidence type="ECO:0000256" key="9">
    <source>
        <dbReference type="RuleBase" id="RU365093"/>
    </source>
</evidence>
<reference evidence="13 14" key="1">
    <citation type="submission" date="2020-02" db="EMBL/GenBank/DDBJ databases">
        <authorList>
            <person name="Khan S.A."/>
            <person name="Jeon C.O."/>
            <person name="Chun B.H."/>
        </authorList>
    </citation>
    <scope>NUCLEOTIDE SEQUENCE [LARGE SCALE GENOMIC DNA]</scope>
    <source>
        <strain evidence="13 14">H239</strain>
    </source>
</reference>
<evidence type="ECO:0000256" key="3">
    <source>
        <dbReference type="ARBA" id="ARBA00022448"/>
    </source>
</evidence>
<dbReference type="InterPro" id="IPR058781">
    <property type="entry name" value="HH_AprE-like"/>
</dbReference>
<evidence type="ECO:0000256" key="8">
    <source>
        <dbReference type="ARBA" id="ARBA00023136"/>
    </source>
</evidence>
<evidence type="ECO:0000313" key="13">
    <source>
        <dbReference type="EMBL" id="NGP18401.1"/>
    </source>
</evidence>
<dbReference type="GO" id="GO:0015031">
    <property type="term" value="P:protein transport"/>
    <property type="evidence" value="ECO:0007669"/>
    <property type="project" value="InterPro"/>
</dbReference>
<evidence type="ECO:0000256" key="4">
    <source>
        <dbReference type="ARBA" id="ARBA00022475"/>
    </source>
</evidence>
<dbReference type="Proteomes" id="UP000474802">
    <property type="component" value="Unassembled WGS sequence"/>
</dbReference>
<keyword evidence="6 9" id="KW-0812">Transmembrane</keyword>
<keyword evidence="4 9" id="KW-1003">Cell membrane</keyword>
<dbReference type="PRINTS" id="PR01490">
    <property type="entry name" value="RTXTOXIND"/>
</dbReference>
<dbReference type="Gene3D" id="1.10.287.470">
    <property type="entry name" value="Helix hairpin bin"/>
    <property type="match status" value="1"/>
</dbReference>
<comment type="caution">
    <text evidence="13">The sequence shown here is derived from an EMBL/GenBank/DDBJ whole genome shotgun (WGS) entry which is preliminary data.</text>
</comment>
<keyword evidence="10" id="KW-0175">Coiled coil</keyword>
<proteinExistence type="inferred from homology"/>
<dbReference type="InterPro" id="IPR058982">
    <property type="entry name" value="Beta-barrel_AprE"/>
</dbReference>
<feature type="coiled-coil region" evidence="10">
    <location>
        <begin position="219"/>
        <end position="289"/>
    </location>
</feature>
<dbReference type="RefSeq" id="WP_164534609.1">
    <property type="nucleotide sequence ID" value="NZ_JAALFG010000002.1"/>
</dbReference>
<evidence type="ECO:0000256" key="5">
    <source>
        <dbReference type="ARBA" id="ARBA00022519"/>
    </source>
</evidence>
<feature type="domain" description="AprE-like beta-barrel" evidence="12">
    <location>
        <begin position="331"/>
        <end position="421"/>
    </location>
</feature>
<accession>A0A6M1T0J1</accession>
<dbReference type="Pfam" id="PF25994">
    <property type="entry name" value="HH_AprE"/>
    <property type="match status" value="1"/>
</dbReference>
<evidence type="ECO:0000256" key="2">
    <source>
        <dbReference type="ARBA" id="ARBA00009477"/>
    </source>
</evidence>
<sequence length="445" mass="48584">MSLVGAAPTLEWYADVPRSIRKHTLGGLVLVVTLFGGFGLWAMLAPLAAAVIAPGSFVATGENKIVQHLEGGIIQALLVREGDTVVEGQDLVQLDETAARANARQMLLRSLRLEGIMARLKAESHGLETYIPPPSILAGLADPEIKSINDSQADNFKSSRAKLETQLGVLEQNIAALEYQRNGSNAQIASMQEQRDLLAEDYERQSTLLASGLVTRSAVNVLQRAMADADGDIARLQSEVQTADAQIMRFRREMDQARDTAKQAALDEMQSIEAEFDAVREQIRQADNVLSRTTVKAPVSGTIVRMYYHTAGGVIESGKAILEILPSDVPLIIEAQIPRMQIDEVHKDQVASVRLSALNQRTTPMLEGKVYYVSADAIAEGTGAAASEVYIARISVAPEQLARVRGFTPTPGMPAEILIQTHERTFFEYLSKPITDSMSRAFREY</sequence>
<name>A0A6M1T0J1_9HYPH</name>
<dbReference type="Gene3D" id="2.40.50.100">
    <property type="match status" value="1"/>
</dbReference>
<dbReference type="NCBIfam" id="TIGR01843">
    <property type="entry name" value="type_I_hlyD"/>
    <property type="match status" value="1"/>
</dbReference>
<evidence type="ECO:0000259" key="12">
    <source>
        <dbReference type="Pfam" id="PF26002"/>
    </source>
</evidence>
<dbReference type="InterPro" id="IPR010129">
    <property type="entry name" value="T1SS_HlyD"/>
</dbReference>
<comment type="subcellular location">
    <subcellularLocation>
        <location evidence="1 9">Cell inner membrane</location>
        <topology evidence="1 9">Single-pass membrane protein</topology>
    </subcellularLocation>
</comment>
<feature type="domain" description="AprE-like long alpha-helical hairpin" evidence="11">
    <location>
        <begin position="99"/>
        <end position="288"/>
    </location>
</feature>
<keyword evidence="3 9" id="KW-0813">Transport</keyword>
<evidence type="ECO:0000259" key="11">
    <source>
        <dbReference type="Pfam" id="PF25994"/>
    </source>
</evidence>
<dbReference type="SUPFAM" id="SSF111369">
    <property type="entry name" value="HlyD-like secretion proteins"/>
    <property type="match status" value="1"/>
</dbReference>